<dbReference type="RefSeq" id="WP_343187366.1">
    <property type="nucleotide sequence ID" value="NZ_JBCITM010000027.1"/>
</dbReference>
<dbReference type="CDD" id="cd00886">
    <property type="entry name" value="MogA_MoaB"/>
    <property type="match status" value="1"/>
</dbReference>
<evidence type="ECO:0000256" key="2">
    <source>
        <dbReference type="ARBA" id="ARBA00023150"/>
    </source>
</evidence>
<gene>
    <name evidence="4" type="ORF">AAIG11_16480</name>
</gene>
<comment type="pathway">
    <text evidence="1">Cofactor biosynthesis; molybdopterin biosynthesis.</text>
</comment>
<dbReference type="SMART" id="SM00852">
    <property type="entry name" value="MoCF_biosynth"/>
    <property type="match status" value="1"/>
</dbReference>
<reference evidence="4 5" key="1">
    <citation type="submission" date="2024-04" db="EMBL/GenBank/DDBJ databases">
        <title>Genome sequencing and metabolic network reconstruction of aminoacids and betaine degradation by Anoxynatronum sibiricum.</title>
        <authorList>
            <person name="Detkova E.N."/>
            <person name="Boltjanskaja Y.V."/>
            <person name="Mardanov A.V."/>
            <person name="Kevbrin V."/>
        </authorList>
    </citation>
    <scope>NUCLEOTIDE SEQUENCE [LARGE SCALE GENOMIC DNA]</scope>
    <source>
        <strain evidence="4 5">Z-7981</strain>
    </source>
</reference>
<dbReference type="Proteomes" id="UP001407405">
    <property type="component" value="Unassembled WGS sequence"/>
</dbReference>
<evidence type="ECO:0000313" key="5">
    <source>
        <dbReference type="Proteomes" id="UP001407405"/>
    </source>
</evidence>
<proteinExistence type="predicted"/>
<dbReference type="Gene3D" id="3.40.980.10">
    <property type="entry name" value="MoaB/Mog-like domain"/>
    <property type="match status" value="1"/>
</dbReference>
<dbReference type="NCBIfam" id="TIGR00177">
    <property type="entry name" value="molyb_syn"/>
    <property type="match status" value="1"/>
</dbReference>
<dbReference type="InterPro" id="IPR051920">
    <property type="entry name" value="MPT_Adenylyltrnsfr/MoaC-Rel"/>
</dbReference>
<dbReference type="InterPro" id="IPR001453">
    <property type="entry name" value="MoaB/Mog_dom"/>
</dbReference>
<dbReference type="SUPFAM" id="SSF53218">
    <property type="entry name" value="Molybdenum cofactor biosynthesis proteins"/>
    <property type="match status" value="1"/>
</dbReference>
<dbReference type="EMBL" id="JBCITM010000027">
    <property type="protein sequence ID" value="MEN1762087.1"/>
    <property type="molecule type" value="Genomic_DNA"/>
</dbReference>
<organism evidence="4 5">
    <name type="scientific">Anoxynatronum sibiricum</name>
    <dbReference type="NCBI Taxonomy" id="210623"/>
    <lineage>
        <taxon>Bacteria</taxon>
        <taxon>Bacillati</taxon>
        <taxon>Bacillota</taxon>
        <taxon>Clostridia</taxon>
        <taxon>Eubacteriales</taxon>
        <taxon>Clostridiaceae</taxon>
        <taxon>Anoxynatronum</taxon>
    </lineage>
</organism>
<evidence type="ECO:0000313" key="4">
    <source>
        <dbReference type="EMBL" id="MEN1762087.1"/>
    </source>
</evidence>
<dbReference type="PANTHER" id="PTHR43764:SF1">
    <property type="entry name" value="MOLYBDOPTERIN MOLYBDOTRANSFERASE"/>
    <property type="match status" value="1"/>
</dbReference>
<feature type="domain" description="MoaB/Mog" evidence="3">
    <location>
        <begin position="5"/>
        <end position="149"/>
    </location>
</feature>
<keyword evidence="5" id="KW-1185">Reference proteome</keyword>
<accession>A0ABU9VY37</accession>
<dbReference type="Pfam" id="PF00994">
    <property type="entry name" value="MoCF_biosynth"/>
    <property type="match status" value="1"/>
</dbReference>
<name>A0ABU9VY37_9CLOT</name>
<protein>
    <submittedName>
        <fullName evidence="4">MogA/MoaB family molybdenum cofactor biosynthesis protein</fullName>
    </submittedName>
</protein>
<evidence type="ECO:0000256" key="1">
    <source>
        <dbReference type="ARBA" id="ARBA00005046"/>
    </source>
</evidence>
<dbReference type="InterPro" id="IPR036425">
    <property type="entry name" value="MoaB/Mog-like_dom_sf"/>
</dbReference>
<comment type="caution">
    <text evidence="4">The sequence shown here is derived from an EMBL/GenBank/DDBJ whole genome shotgun (WGS) entry which is preliminary data.</text>
</comment>
<dbReference type="PANTHER" id="PTHR43764">
    <property type="entry name" value="MOLYBDENUM COFACTOR BIOSYNTHESIS"/>
    <property type="match status" value="1"/>
</dbReference>
<evidence type="ECO:0000259" key="3">
    <source>
        <dbReference type="SMART" id="SM00852"/>
    </source>
</evidence>
<sequence>MFTVGIITASDKGAQGQREDLSGPAIAGFIEKIGGNVIRKVVVPDEREAISSQLIAFCDVDQLDLVFTTGGTGFSKRDITPEATQDVIERVIPGFTDLIRVKSFESNPRAILSRAVAGIRKDTIIINLPGSPRGVIEALDIIGPSLIHGIEILKGSAAECASHHQ</sequence>
<keyword evidence="2" id="KW-0501">Molybdenum cofactor biosynthesis</keyword>